<evidence type="ECO:0000256" key="5">
    <source>
        <dbReference type="ARBA" id="ARBA00007383"/>
    </source>
</evidence>
<dbReference type="InterPro" id="IPR024567">
    <property type="entry name" value="RNase_HII/HIII_dom"/>
</dbReference>
<dbReference type="GO" id="GO:0006298">
    <property type="term" value="P:mismatch repair"/>
    <property type="evidence" value="ECO:0007669"/>
    <property type="project" value="TreeGrafter"/>
</dbReference>
<dbReference type="InterPro" id="IPR022898">
    <property type="entry name" value="RNase_HII"/>
</dbReference>
<dbReference type="InterPro" id="IPR012337">
    <property type="entry name" value="RNaseH-like_sf"/>
</dbReference>
<evidence type="ECO:0000256" key="12">
    <source>
        <dbReference type="PROSITE-ProRule" id="PRU01319"/>
    </source>
</evidence>
<dbReference type="GO" id="GO:0032299">
    <property type="term" value="C:ribonuclease H2 complex"/>
    <property type="evidence" value="ECO:0007669"/>
    <property type="project" value="TreeGrafter"/>
</dbReference>
<keyword evidence="7 12" id="KW-0540">Nuclease</keyword>
<dbReference type="PROSITE" id="PS51975">
    <property type="entry name" value="RNASE_H_2"/>
    <property type="match status" value="1"/>
</dbReference>
<evidence type="ECO:0000256" key="13">
    <source>
        <dbReference type="RuleBase" id="RU003515"/>
    </source>
</evidence>
<evidence type="ECO:0000256" key="11">
    <source>
        <dbReference type="ARBA" id="ARBA00023211"/>
    </source>
</evidence>
<evidence type="ECO:0000313" key="16">
    <source>
        <dbReference type="Proteomes" id="UP000245283"/>
    </source>
</evidence>
<comment type="function">
    <text evidence="3 13">Endonuclease that specifically degrades the RNA of RNA-DNA hybrids.</text>
</comment>
<evidence type="ECO:0000256" key="3">
    <source>
        <dbReference type="ARBA" id="ARBA00004065"/>
    </source>
</evidence>
<dbReference type="InterPro" id="IPR001352">
    <property type="entry name" value="RNase_HII/HIII"/>
</dbReference>
<dbReference type="EC" id="3.1.26.4" evidence="13"/>
<dbReference type="RefSeq" id="WP_109094222.1">
    <property type="nucleotide sequence ID" value="NZ_QETB01000005.1"/>
</dbReference>
<organism evidence="15 16">
    <name type="scientific">Ancrocorticia populi</name>
    <dbReference type="NCBI Taxonomy" id="2175228"/>
    <lineage>
        <taxon>Bacteria</taxon>
        <taxon>Bacillati</taxon>
        <taxon>Actinomycetota</taxon>
        <taxon>Actinomycetes</taxon>
        <taxon>Actinomycetales</taxon>
        <taxon>Actinomycetaceae</taxon>
        <taxon>Ancrocorticia</taxon>
    </lineage>
</organism>
<dbReference type="GO" id="GO:0046872">
    <property type="term" value="F:metal ion binding"/>
    <property type="evidence" value="ECO:0007669"/>
    <property type="project" value="UniProtKB-KW"/>
</dbReference>
<dbReference type="Proteomes" id="UP000245283">
    <property type="component" value="Unassembled WGS sequence"/>
</dbReference>
<comment type="cofactor">
    <cofactor evidence="2">
        <name>Mg(2+)</name>
        <dbReference type="ChEBI" id="CHEBI:18420"/>
    </cofactor>
</comment>
<dbReference type="NCBIfam" id="NF000595">
    <property type="entry name" value="PRK00015.1-3"/>
    <property type="match status" value="1"/>
</dbReference>
<evidence type="ECO:0000259" key="14">
    <source>
        <dbReference type="PROSITE" id="PS51975"/>
    </source>
</evidence>
<keyword evidence="16" id="KW-1185">Reference proteome</keyword>
<dbReference type="CDD" id="cd07182">
    <property type="entry name" value="RNase_HII_bacteria_HII_like"/>
    <property type="match status" value="1"/>
</dbReference>
<feature type="binding site" evidence="12">
    <location>
        <position position="32"/>
    </location>
    <ligand>
        <name>a divalent metal cation</name>
        <dbReference type="ChEBI" id="CHEBI:60240"/>
    </ligand>
</feature>
<dbReference type="GO" id="GO:0003723">
    <property type="term" value="F:RNA binding"/>
    <property type="evidence" value="ECO:0007669"/>
    <property type="project" value="UniProtKB-UniRule"/>
</dbReference>
<keyword evidence="11" id="KW-0464">Manganese</keyword>
<dbReference type="PANTHER" id="PTHR10954:SF18">
    <property type="entry name" value="RIBONUCLEASE HII"/>
    <property type="match status" value="1"/>
</dbReference>
<evidence type="ECO:0000256" key="2">
    <source>
        <dbReference type="ARBA" id="ARBA00001946"/>
    </source>
</evidence>
<dbReference type="Pfam" id="PF01351">
    <property type="entry name" value="RNase_HII"/>
    <property type="match status" value="1"/>
</dbReference>
<sequence length="231" mass="24402">MVIKVPTRELELAMLAKLKSGVGPEARLGGVDEVGRGALAGPVSVGIAVVDGTTPDEFPAGLRDSKMLSAGARERIVEQCRQWPVDLAVGHAGPEIVDRLGIIGALRAAAGAAYRQLAERGHAPDAILLDGTHDWWSAASLWDPGELPNLPVHTQVKGDANCAVVAAASVAAKVERDHLMSDLSQGYPRYDWAKNKGYSSPTHIEALSQLGPCQLHRQSWKLPGVGGKSSE</sequence>
<dbReference type="GO" id="GO:0043137">
    <property type="term" value="P:DNA replication, removal of RNA primer"/>
    <property type="evidence" value="ECO:0007669"/>
    <property type="project" value="TreeGrafter"/>
</dbReference>
<protein>
    <recommendedName>
        <fullName evidence="13">Ribonuclease</fullName>
        <ecNumber evidence="13">3.1.26.4</ecNumber>
    </recommendedName>
</protein>
<feature type="domain" description="RNase H type-2" evidence="14">
    <location>
        <begin position="26"/>
        <end position="231"/>
    </location>
</feature>
<dbReference type="PANTHER" id="PTHR10954">
    <property type="entry name" value="RIBONUCLEASE H2 SUBUNIT A"/>
    <property type="match status" value="1"/>
</dbReference>
<feature type="binding site" evidence="12">
    <location>
        <position position="33"/>
    </location>
    <ligand>
        <name>a divalent metal cation</name>
        <dbReference type="ChEBI" id="CHEBI:60240"/>
    </ligand>
</feature>
<dbReference type="GO" id="GO:0005737">
    <property type="term" value="C:cytoplasm"/>
    <property type="evidence" value="ECO:0007669"/>
    <property type="project" value="UniProtKB-SubCell"/>
</dbReference>
<feature type="binding site" evidence="12">
    <location>
        <position position="130"/>
    </location>
    <ligand>
        <name>a divalent metal cation</name>
        <dbReference type="ChEBI" id="CHEBI:60240"/>
    </ligand>
</feature>
<dbReference type="OrthoDB" id="9803420at2"/>
<comment type="cofactor">
    <cofactor evidence="12">
        <name>Mn(2+)</name>
        <dbReference type="ChEBI" id="CHEBI:29035"/>
    </cofactor>
    <cofactor evidence="12">
        <name>Mg(2+)</name>
        <dbReference type="ChEBI" id="CHEBI:18420"/>
    </cofactor>
    <text evidence="12">Manganese or magnesium. Binds 1 divalent metal ion per monomer in the absence of substrate. May bind a second metal ion after substrate binding.</text>
</comment>
<dbReference type="InterPro" id="IPR036397">
    <property type="entry name" value="RNaseH_sf"/>
</dbReference>
<dbReference type="EMBL" id="QETB01000005">
    <property type="protein sequence ID" value="PWF25733.1"/>
    <property type="molecule type" value="Genomic_DNA"/>
</dbReference>
<evidence type="ECO:0000256" key="6">
    <source>
        <dbReference type="ARBA" id="ARBA00022490"/>
    </source>
</evidence>
<comment type="catalytic activity">
    <reaction evidence="1 12 13">
        <text>Endonucleolytic cleavage to 5'-phosphomonoester.</text>
        <dbReference type="EC" id="3.1.26.4"/>
    </reaction>
</comment>
<evidence type="ECO:0000256" key="7">
    <source>
        <dbReference type="ARBA" id="ARBA00022722"/>
    </source>
</evidence>
<keyword evidence="10 12" id="KW-0378">Hydrolase</keyword>
<evidence type="ECO:0000313" key="15">
    <source>
        <dbReference type="EMBL" id="PWF25733.1"/>
    </source>
</evidence>
<name>A0A2V1K666_9ACTO</name>
<keyword evidence="6" id="KW-0963">Cytoplasm</keyword>
<dbReference type="GO" id="GO:0004523">
    <property type="term" value="F:RNA-DNA hybrid ribonuclease activity"/>
    <property type="evidence" value="ECO:0007669"/>
    <property type="project" value="UniProtKB-UniRule"/>
</dbReference>
<comment type="caution">
    <text evidence="15">The sequence shown here is derived from an EMBL/GenBank/DDBJ whole genome shotgun (WGS) entry which is preliminary data.</text>
</comment>
<keyword evidence="9 12" id="KW-0255">Endonuclease</keyword>
<evidence type="ECO:0000256" key="9">
    <source>
        <dbReference type="ARBA" id="ARBA00022759"/>
    </source>
</evidence>
<evidence type="ECO:0000256" key="8">
    <source>
        <dbReference type="ARBA" id="ARBA00022723"/>
    </source>
</evidence>
<comment type="subcellular location">
    <subcellularLocation>
        <location evidence="4">Cytoplasm</location>
    </subcellularLocation>
</comment>
<evidence type="ECO:0000256" key="1">
    <source>
        <dbReference type="ARBA" id="ARBA00000077"/>
    </source>
</evidence>
<evidence type="ECO:0000256" key="4">
    <source>
        <dbReference type="ARBA" id="ARBA00004496"/>
    </source>
</evidence>
<dbReference type="SUPFAM" id="SSF53098">
    <property type="entry name" value="Ribonuclease H-like"/>
    <property type="match status" value="1"/>
</dbReference>
<evidence type="ECO:0000256" key="10">
    <source>
        <dbReference type="ARBA" id="ARBA00022801"/>
    </source>
</evidence>
<dbReference type="AlphaFoldDB" id="A0A2V1K666"/>
<dbReference type="Gene3D" id="3.30.420.10">
    <property type="entry name" value="Ribonuclease H-like superfamily/Ribonuclease H"/>
    <property type="match status" value="1"/>
</dbReference>
<reference evidence="16" key="1">
    <citation type="submission" date="2018-05" db="EMBL/GenBank/DDBJ databases">
        <authorList>
            <person name="Li Y."/>
        </authorList>
    </citation>
    <scope>NUCLEOTIDE SEQUENCE [LARGE SCALE GENOMIC DNA]</scope>
    <source>
        <strain evidence="16">sk1b4</strain>
    </source>
</reference>
<comment type="similarity">
    <text evidence="5 13">Belongs to the RNase HII family.</text>
</comment>
<proteinExistence type="inferred from homology"/>
<accession>A0A2V1K666</accession>
<keyword evidence="8 12" id="KW-0479">Metal-binding</keyword>
<gene>
    <name evidence="15" type="ORF">DD236_09830</name>
</gene>